<sequence length="123" mass="13751">MSIITFSCARLASEAPERETFEAALKSGRMTLEALGLGAYEARERADLFRRFNLQMVEEMVAMAENDAASRVAVFKRTSDMLTGIINEDRHHLSLVQRHGWQGTEEGRHTGDIADEPENKPSA</sequence>
<proteinExistence type="predicted"/>
<dbReference type="Proteomes" id="UP000251123">
    <property type="component" value="Unassembled WGS sequence"/>
</dbReference>
<evidence type="ECO:0000256" key="1">
    <source>
        <dbReference type="SAM" id="MobiDB-lite"/>
    </source>
</evidence>
<feature type="region of interest" description="Disordered" evidence="1">
    <location>
        <begin position="100"/>
        <end position="123"/>
    </location>
</feature>
<reference evidence="2 3" key="1">
    <citation type="submission" date="2018-06" db="EMBL/GenBank/DDBJ databases">
        <authorList>
            <consortium name="Pathogen Informatics"/>
            <person name="Doyle S."/>
        </authorList>
    </citation>
    <scope>NUCLEOTIDE SEQUENCE [LARGE SCALE GENOMIC DNA]</scope>
    <source>
        <strain evidence="2 3">NCTC9601</strain>
    </source>
</reference>
<protein>
    <submittedName>
        <fullName evidence="2">Glutathione-regulated potassium-efflux system protein KefC</fullName>
    </submittedName>
</protein>
<evidence type="ECO:0000313" key="2">
    <source>
        <dbReference type="EMBL" id="SQC19175.1"/>
    </source>
</evidence>
<gene>
    <name evidence="2" type="primary">kefC_3</name>
    <name evidence="2" type="ORF">NCTC9601_05831</name>
</gene>
<organism evidence="2 3">
    <name type="scientific">Klebsiella pneumoniae</name>
    <dbReference type="NCBI Taxonomy" id="573"/>
    <lineage>
        <taxon>Bacteria</taxon>
        <taxon>Pseudomonadati</taxon>
        <taxon>Pseudomonadota</taxon>
        <taxon>Gammaproteobacteria</taxon>
        <taxon>Enterobacterales</taxon>
        <taxon>Enterobacteriaceae</taxon>
        <taxon>Klebsiella/Raoultella group</taxon>
        <taxon>Klebsiella</taxon>
        <taxon>Klebsiella pneumoniae complex</taxon>
    </lineage>
</organism>
<accession>A0A2X3DEG1</accession>
<dbReference type="EMBL" id="UASN01000022">
    <property type="protein sequence ID" value="SQC19175.1"/>
    <property type="molecule type" value="Genomic_DNA"/>
</dbReference>
<dbReference type="AlphaFoldDB" id="A0A2X3DEG1"/>
<name>A0A2X3DEG1_KLEPN</name>
<evidence type="ECO:0000313" key="3">
    <source>
        <dbReference type="Proteomes" id="UP000251123"/>
    </source>
</evidence>